<dbReference type="Proteomes" id="UP000614058">
    <property type="component" value="Unassembled WGS sequence"/>
</dbReference>
<organism evidence="1 2">
    <name type="scientific">Kingella bonacorsii</name>
    <dbReference type="NCBI Taxonomy" id="2796361"/>
    <lineage>
        <taxon>Bacteria</taxon>
        <taxon>Pseudomonadati</taxon>
        <taxon>Pseudomonadota</taxon>
        <taxon>Betaproteobacteria</taxon>
        <taxon>Neisseriales</taxon>
        <taxon>Neisseriaceae</taxon>
        <taxon>Kingella</taxon>
    </lineage>
</organism>
<reference evidence="1 2" key="1">
    <citation type="journal article" date="2021" name="Pathogens">
        <title>Isolation and Characterization of Kingella bonacorsii sp. nov., A Novel Kingella Species Detected in a Stable Periodontitis Subject.</title>
        <authorList>
            <person name="Antezack A."/>
            <person name="Boxberger M."/>
            <person name="Rolland C."/>
            <person name="Monnet-Corti V."/>
            <person name="La Scola B."/>
        </authorList>
    </citation>
    <scope>NUCLEOTIDE SEQUENCE [LARGE SCALE GENOMIC DNA]</scope>
    <source>
        <strain evidence="1 2">Marseille-Q4569</strain>
    </source>
</reference>
<accession>A0ABS1BPI6</accession>
<evidence type="ECO:0008006" key="3">
    <source>
        <dbReference type="Google" id="ProtNLM"/>
    </source>
</evidence>
<keyword evidence="2" id="KW-1185">Reference proteome</keyword>
<dbReference type="RefSeq" id="WP_200521030.1">
    <property type="nucleotide sequence ID" value="NZ_JAEHNZ010000001.1"/>
</dbReference>
<evidence type="ECO:0000313" key="1">
    <source>
        <dbReference type="EMBL" id="MBK0395205.1"/>
    </source>
</evidence>
<protein>
    <recommendedName>
        <fullName evidence="3">PepSY domain-containing protein</fullName>
    </recommendedName>
</protein>
<evidence type="ECO:0000313" key="2">
    <source>
        <dbReference type="Proteomes" id="UP000614058"/>
    </source>
</evidence>
<comment type="caution">
    <text evidence="1">The sequence shown here is derived from an EMBL/GenBank/DDBJ whole genome shotgun (WGS) entry which is preliminary data.</text>
</comment>
<sequence length="215" mass="24194">MLAWLLALIIPFVLPLLDTPVVHAPSSRPTLFQAASASTPVVLEQAQTQPETPQWILRDKAVLRAAQQALTQLPELQGTPIQIYEQINFFDGTRPRIEIDLQDPKQPENVLYYTYENGKWTPTPVGTDPEPNKNPAGHLVPLAQTDFAQAADIAQAWQQKAQSVNAVETQAYHVALVWLPKQQKLMWHTAQIDADGARYYLSFHADGSVWEFKKF</sequence>
<proteinExistence type="predicted"/>
<name>A0ABS1BPI6_9NEIS</name>
<gene>
    <name evidence="1" type="ORF">JDW22_01055</name>
</gene>
<dbReference type="EMBL" id="JAEHNZ010000001">
    <property type="protein sequence ID" value="MBK0395205.1"/>
    <property type="molecule type" value="Genomic_DNA"/>
</dbReference>